<keyword evidence="4" id="KW-0539">Nucleus</keyword>
<protein>
    <recommendedName>
        <fullName evidence="6">SLED domain-containing protein</fullName>
    </recommendedName>
</protein>
<evidence type="ECO:0000259" key="6">
    <source>
        <dbReference type="Pfam" id="PF12140"/>
    </source>
</evidence>
<evidence type="ECO:0000256" key="4">
    <source>
        <dbReference type="ARBA" id="ARBA00023242"/>
    </source>
</evidence>
<keyword evidence="2" id="KW-0678">Repressor</keyword>
<dbReference type="PANTHER" id="PTHR12247">
    <property type="entry name" value="POLYCOMB GROUP PROTEIN"/>
    <property type="match status" value="1"/>
</dbReference>
<feature type="region of interest" description="Disordered" evidence="5">
    <location>
        <begin position="226"/>
        <end position="266"/>
    </location>
</feature>
<dbReference type="Pfam" id="PF02820">
    <property type="entry name" value="MBT"/>
    <property type="match status" value="1"/>
</dbReference>
<dbReference type="AlphaFoldDB" id="A0A2I0TYA1"/>
<reference evidence="8" key="1">
    <citation type="submission" date="2017-11" db="EMBL/GenBank/DDBJ databases">
        <authorList>
            <person name="Lima N.C."/>
            <person name="Parody-Merino A.M."/>
            <person name="Battley P.F."/>
            <person name="Fidler A.E."/>
            <person name="Prosdocimi F."/>
        </authorList>
    </citation>
    <scope>NUCLEOTIDE SEQUENCE [LARGE SCALE GENOMIC DNA]</scope>
</reference>
<feature type="compositionally biased region" description="Basic residues" evidence="5">
    <location>
        <begin position="236"/>
        <end position="258"/>
    </location>
</feature>
<dbReference type="GO" id="GO:0042393">
    <property type="term" value="F:histone binding"/>
    <property type="evidence" value="ECO:0007669"/>
    <property type="project" value="TreeGrafter"/>
</dbReference>
<sequence length="316" mass="35729">MKLEAVNPRNPAEICVASITSVKGRLMWLHLEVRRKRRIAVVQPEKQLPSTVPVEKIPHDLCPVPQPDTTGTINGRYCCPQLYINHRCFSGPYLNKGRIAELPQSVGPGKCVLVLKEVLSMVINAAYKPGSVLRELQLVEDPQWNFQEETLKAKYRGKTYRATVKIVRTSDQVADFCRRVCAKLECCPNLFSPVLVAEVCPENCSIHTKTKYTYYYGKRKKIIKPPIGENNNMKSGHVKPVRRRKRRKSIFVQKKRRSSAVDSNAAGSAEDIDGQALLLLTLPTVQECMELKLGPAIKLCHQIERVKVAFYAQYAN</sequence>
<evidence type="ECO:0000256" key="3">
    <source>
        <dbReference type="ARBA" id="ARBA00022737"/>
    </source>
</evidence>
<dbReference type="SUPFAM" id="SSF63748">
    <property type="entry name" value="Tudor/PWWP/MBT"/>
    <property type="match status" value="1"/>
</dbReference>
<dbReference type="GO" id="GO:0005634">
    <property type="term" value="C:nucleus"/>
    <property type="evidence" value="ECO:0007669"/>
    <property type="project" value="UniProtKB-SubCell"/>
</dbReference>
<reference evidence="8" key="2">
    <citation type="submission" date="2017-12" db="EMBL/GenBank/DDBJ databases">
        <title>Genome sequence of the Bar-tailed Godwit (Limosa lapponica baueri).</title>
        <authorList>
            <person name="Lima N.C.B."/>
            <person name="Parody-Merino A.M."/>
            <person name="Battley P.F."/>
            <person name="Fidler A.E."/>
            <person name="Prosdocimi F."/>
        </authorList>
    </citation>
    <scope>NUCLEOTIDE SEQUENCE [LARGE SCALE GENOMIC DNA]</scope>
</reference>
<dbReference type="Pfam" id="PF12140">
    <property type="entry name" value="SLED"/>
    <property type="match status" value="1"/>
</dbReference>
<dbReference type="Gene3D" id="2.30.30.140">
    <property type="match status" value="1"/>
</dbReference>
<dbReference type="Gene3D" id="3.90.1150.190">
    <property type="entry name" value="SLED domain"/>
    <property type="match status" value="1"/>
</dbReference>
<evidence type="ECO:0000256" key="5">
    <source>
        <dbReference type="SAM" id="MobiDB-lite"/>
    </source>
</evidence>
<dbReference type="InterPro" id="IPR050548">
    <property type="entry name" value="PcG_chromatin_remod_factors"/>
</dbReference>
<dbReference type="SUPFAM" id="SSF47769">
    <property type="entry name" value="SAM/Pointed domain"/>
    <property type="match status" value="1"/>
</dbReference>
<evidence type="ECO:0000256" key="2">
    <source>
        <dbReference type="ARBA" id="ARBA00022491"/>
    </source>
</evidence>
<evidence type="ECO:0000256" key="1">
    <source>
        <dbReference type="ARBA" id="ARBA00004123"/>
    </source>
</evidence>
<dbReference type="InterPro" id="IPR038348">
    <property type="entry name" value="SLED_sf"/>
</dbReference>
<dbReference type="InterPro" id="IPR004092">
    <property type="entry name" value="Mbt"/>
</dbReference>
<keyword evidence="3" id="KW-0677">Repeat</keyword>
<name>A0A2I0TYA1_LIMLA</name>
<keyword evidence="8" id="KW-1185">Reference proteome</keyword>
<gene>
    <name evidence="7" type="ORF">llap_10900</name>
</gene>
<dbReference type="Gene3D" id="1.10.150.50">
    <property type="entry name" value="Transcription Factor, Ets-1"/>
    <property type="match status" value="1"/>
</dbReference>
<accession>A0A2I0TYA1</accession>
<dbReference type="OrthoDB" id="5917609at2759"/>
<dbReference type="FunFam" id="3.90.1150.190:FF:000002">
    <property type="entry name" value="Scm-like with four MBT domains protein 2"/>
    <property type="match status" value="1"/>
</dbReference>
<evidence type="ECO:0000313" key="8">
    <source>
        <dbReference type="Proteomes" id="UP000233556"/>
    </source>
</evidence>
<dbReference type="PANTHER" id="PTHR12247:SF62">
    <property type="entry name" value="SCM-LIKE WITH FOUR MBT DOMAINS PROTEIN 2"/>
    <property type="match status" value="1"/>
</dbReference>
<dbReference type="Proteomes" id="UP000233556">
    <property type="component" value="Unassembled WGS sequence"/>
</dbReference>
<comment type="subcellular location">
    <subcellularLocation>
        <location evidence="1">Nucleus</location>
    </subcellularLocation>
</comment>
<dbReference type="GO" id="GO:0003682">
    <property type="term" value="F:chromatin binding"/>
    <property type="evidence" value="ECO:0007669"/>
    <property type="project" value="TreeGrafter"/>
</dbReference>
<dbReference type="InterPro" id="IPR021987">
    <property type="entry name" value="SLED"/>
</dbReference>
<dbReference type="GO" id="GO:0045892">
    <property type="term" value="P:negative regulation of DNA-templated transcription"/>
    <property type="evidence" value="ECO:0007669"/>
    <property type="project" value="TreeGrafter"/>
</dbReference>
<organism evidence="7 8">
    <name type="scientific">Limosa lapponica baueri</name>
    <dbReference type="NCBI Taxonomy" id="1758121"/>
    <lineage>
        <taxon>Eukaryota</taxon>
        <taxon>Metazoa</taxon>
        <taxon>Chordata</taxon>
        <taxon>Craniata</taxon>
        <taxon>Vertebrata</taxon>
        <taxon>Euteleostomi</taxon>
        <taxon>Archelosauria</taxon>
        <taxon>Archosauria</taxon>
        <taxon>Dinosauria</taxon>
        <taxon>Saurischia</taxon>
        <taxon>Theropoda</taxon>
        <taxon>Coelurosauria</taxon>
        <taxon>Aves</taxon>
        <taxon>Neognathae</taxon>
        <taxon>Neoaves</taxon>
        <taxon>Charadriiformes</taxon>
        <taxon>Scolopacidae</taxon>
        <taxon>Limosa</taxon>
    </lineage>
</organism>
<proteinExistence type="predicted"/>
<feature type="domain" description="SLED" evidence="6">
    <location>
        <begin position="79"/>
        <end position="193"/>
    </location>
</feature>
<dbReference type="InterPro" id="IPR013761">
    <property type="entry name" value="SAM/pointed_sf"/>
</dbReference>
<evidence type="ECO:0000313" key="7">
    <source>
        <dbReference type="EMBL" id="PKU38794.1"/>
    </source>
</evidence>
<dbReference type="EMBL" id="KZ506654">
    <property type="protein sequence ID" value="PKU38794.1"/>
    <property type="molecule type" value="Genomic_DNA"/>
</dbReference>